<reference evidence="3 4" key="1">
    <citation type="submission" date="2020-08" db="EMBL/GenBank/DDBJ databases">
        <title>Plant Genome Project.</title>
        <authorList>
            <person name="Zhang R.-G."/>
        </authorList>
    </citation>
    <scope>NUCLEOTIDE SEQUENCE [LARGE SCALE GENOMIC DNA]</scope>
    <source>
        <tissue evidence="3">Rhizome</tissue>
    </source>
</reference>
<dbReference type="InterPro" id="IPR016197">
    <property type="entry name" value="Chromo-like_dom_sf"/>
</dbReference>
<feature type="domain" description="Tf2-1-like SH3-like" evidence="2">
    <location>
        <begin position="1"/>
        <end position="63"/>
    </location>
</feature>
<comment type="caution">
    <text evidence="3">The sequence shown here is derived from an EMBL/GenBank/DDBJ whole genome shotgun (WGS) entry which is preliminary data.</text>
</comment>
<evidence type="ECO:0000313" key="4">
    <source>
        <dbReference type="Proteomes" id="UP000734854"/>
    </source>
</evidence>
<dbReference type="InterPro" id="IPR023780">
    <property type="entry name" value="Chromo_domain"/>
</dbReference>
<evidence type="ECO:0000313" key="3">
    <source>
        <dbReference type="EMBL" id="KAG6538615.1"/>
    </source>
</evidence>
<dbReference type="Pfam" id="PF00385">
    <property type="entry name" value="Chromo"/>
    <property type="match status" value="1"/>
</dbReference>
<evidence type="ECO:0008006" key="5">
    <source>
        <dbReference type="Google" id="ProtNLM"/>
    </source>
</evidence>
<sequence>MVFLRLHPYRQQSIFRRASQKLSSKLYGSYPIEERVEKVTYKLKLPEGSKIHPVFHISLLKKKVGDSHNVTIDLPLAADDDINVLKPEAILDTRWVKKGSRFVEKRLIKWKRLPMDDATWEATTVLQDQFFNMNLEDKVPVIDKGLQQLAATLSRRLPPARLHLRPTRRTQDVFSSLSHLFFLLTAPLQRLSLGFAPVGTLLFSSPIASLVAALGAAAGRGATSRKTALAARAASAGRIDATDISIRASSTPAAAGFPVLGGGNRTMSRWDRRGIDQLWKKLVHSSDLEVVGVRWNESESKWPATTWNKGSFHRDRRSEAHVV</sequence>
<evidence type="ECO:0000259" key="1">
    <source>
        <dbReference type="Pfam" id="PF00385"/>
    </source>
</evidence>
<name>A0A8J5IDT0_ZINOF</name>
<keyword evidence="4" id="KW-1185">Reference proteome</keyword>
<dbReference type="AlphaFoldDB" id="A0A8J5IDT0"/>
<feature type="domain" description="Chromo" evidence="1">
    <location>
        <begin position="87"/>
        <end position="129"/>
    </location>
</feature>
<dbReference type="PANTHER" id="PTHR46148">
    <property type="entry name" value="CHROMO DOMAIN-CONTAINING PROTEIN"/>
    <property type="match status" value="1"/>
</dbReference>
<dbReference type="Pfam" id="PF24626">
    <property type="entry name" value="SH3_Tf2-1"/>
    <property type="match status" value="1"/>
</dbReference>
<evidence type="ECO:0000259" key="2">
    <source>
        <dbReference type="Pfam" id="PF24626"/>
    </source>
</evidence>
<dbReference type="Gene3D" id="2.40.50.40">
    <property type="match status" value="1"/>
</dbReference>
<dbReference type="PANTHER" id="PTHR46148:SF52">
    <property type="entry name" value="OS04G0603800 PROTEIN"/>
    <property type="match status" value="1"/>
</dbReference>
<dbReference type="Proteomes" id="UP000734854">
    <property type="component" value="Unassembled WGS sequence"/>
</dbReference>
<proteinExistence type="predicted"/>
<dbReference type="SUPFAM" id="SSF54160">
    <property type="entry name" value="Chromo domain-like"/>
    <property type="match status" value="1"/>
</dbReference>
<dbReference type="InterPro" id="IPR056924">
    <property type="entry name" value="SH3_Tf2-1"/>
</dbReference>
<accession>A0A8J5IDT0</accession>
<organism evidence="3 4">
    <name type="scientific">Zingiber officinale</name>
    <name type="common">Ginger</name>
    <name type="synonym">Amomum zingiber</name>
    <dbReference type="NCBI Taxonomy" id="94328"/>
    <lineage>
        <taxon>Eukaryota</taxon>
        <taxon>Viridiplantae</taxon>
        <taxon>Streptophyta</taxon>
        <taxon>Embryophyta</taxon>
        <taxon>Tracheophyta</taxon>
        <taxon>Spermatophyta</taxon>
        <taxon>Magnoliopsida</taxon>
        <taxon>Liliopsida</taxon>
        <taxon>Zingiberales</taxon>
        <taxon>Zingiberaceae</taxon>
        <taxon>Zingiber</taxon>
    </lineage>
</organism>
<dbReference type="EMBL" id="JACMSC010000001">
    <property type="protein sequence ID" value="KAG6538615.1"/>
    <property type="molecule type" value="Genomic_DNA"/>
</dbReference>
<protein>
    <recommendedName>
        <fullName evidence="5">Chromo domain-containing protein</fullName>
    </recommendedName>
</protein>
<gene>
    <name evidence="3" type="ORF">ZIOFF_003739</name>
</gene>